<evidence type="ECO:0000313" key="2">
    <source>
        <dbReference type="Proteomes" id="UP000694549"/>
    </source>
</evidence>
<reference evidence="1" key="1">
    <citation type="submission" date="2025-08" db="UniProtKB">
        <authorList>
            <consortium name="Ensembl"/>
        </authorList>
    </citation>
    <scope>IDENTIFICATION</scope>
</reference>
<sequence>VLDGKSVDSVMCNLISQHEDFDVDFAPLQMKLSAIKAKLDLQHEQQPDLLGKKTQLQRLQVHYSNA</sequence>
<dbReference type="Ensembl" id="ENSAZOT00000015353.1">
    <property type="protein sequence ID" value="ENSAZOP00000014285.1"/>
    <property type="gene ID" value="ENSAZOG00000009205.1"/>
</dbReference>
<dbReference type="Proteomes" id="UP000694549">
    <property type="component" value="Unplaced"/>
</dbReference>
<organism evidence="1 2">
    <name type="scientific">Anas zonorhyncha</name>
    <name type="common">Eastern spot-billed duck</name>
    <dbReference type="NCBI Taxonomy" id="75864"/>
    <lineage>
        <taxon>Eukaryota</taxon>
        <taxon>Metazoa</taxon>
        <taxon>Chordata</taxon>
        <taxon>Craniata</taxon>
        <taxon>Vertebrata</taxon>
        <taxon>Euteleostomi</taxon>
        <taxon>Archelosauria</taxon>
        <taxon>Archosauria</taxon>
        <taxon>Dinosauria</taxon>
        <taxon>Saurischia</taxon>
        <taxon>Theropoda</taxon>
        <taxon>Coelurosauria</taxon>
        <taxon>Aves</taxon>
        <taxon>Neognathae</taxon>
        <taxon>Galloanserae</taxon>
        <taxon>Anseriformes</taxon>
        <taxon>Anatidae</taxon>
        <taxon>Anatinae</taxon>
        <taxon>Anas</taxon>
    </lineage>
</organism>
<name>A0A8B9UTF8_9AVES</name>
<accession>A0A8B9UTF8</accession>
<evidence type="ECO:0000313" key="1">
    <source>
        <dbReference type="Ensembl" id="ENSAZOP00000014285.1"/>
    </source>
</evidence>
<keyword evidence="2" id="KW-1185">Reference proteome</keyword>
<dbReference type="AlphaFoldDB" id="A0A8B9UTF8"/>
<proteinExistence type="predicted"/>
<reference evidence="1" key="2">
    <citation type="submission" date="2025-09" db="UniProtKB">
        <authorList>
            <consortium name="Ensembl"/>
        </authorList>
    </citation>
    <scope>IDENTIFICATION</scope>
</reference>
<protein>
    <submittedName>
        <fullName evidence="1">Uncharacterized protein</fullName>
    </submittedName>
</protein>